<dbReference type="NCBIfam" id="TIGR00739">
    <property type="entry name" value="yajC"/>
    <property type="match status" value="1"/>
</dbReference>
<name>A0A0B5QKA9_CLOBE</name>
<dbReference type="OrthoDB" id="9800132at2"/>
<evidence type="ECO:0000256" key="10">
    <source>
        <dbReference type="SAM" id="Phobius"/>
    </source>
</evidence>
<gene>
    <name evidence="12" type="primary">yajC</name>
    <name evidence="13" type="ORF">B0H41_002344</name>
    <name evidence="15" type="ORF">BCD95_004296</name>
    <name evidence="16" type="ORF">CBEIBR21_08020</name>
    <name evidence="14" type="ORF">DFH45_000377</name>
    <name evidence="12" type="ORF">HGI39_11140</name>
    <name evidence="11" type="ORF">LF65_01749</name>
</gene>
<keyword evidence="8" id="KW-0811">Translocation</keyword>
<dbReference type="PANTHER" id="PTHR33909">
    <property type="entry name" value="SEC TRANSLOCON ACCESSORY COMPLEX SUBUNIT YAJC"/>
    <property type="match status" value="1"/>
</dbReference>
<reference evidence="15" key="6">
    <citation type="submission" date="2020-06" db="EMBL/GenBank/DDBJ databases">
        <title>Genomic insights into acetone-butanol-ethanol (ABE) fermentation by sequencing solventogenic clostridia strains.</title>
        <authorList>
            <person name="Brown S."/>
        </authorList>
    </citation>
    <scope>NUCLEOTIDE SEQUENCE</scope>
    <source>
        <strain evidence="15">DJ123</strain>
        <strain evidence="14">DJ126</strain>
    </source>
</reference>
<dbReference type="PANTHER" id="PTHR33909:SF1">
    <property type="entry name" value="SEC TRANSLOCON ACCESSORY COMPLEX SUBUNIT YAJC"/>
    <property type="match status" value="1"/>
</dbReference>
<keyword evidence="3" id="KW-0813">Transport</keyword>
<evidence type="ECO:0000313" key="14">
    <source>
        <dbReference type="EMBL" id="NRV07414.1"/>
    </source>
</evidence>
<keyword evidence="7 10" id="KW-1133">Transmembrane helix</keyword>
<dbReference type="Proteomes" id="UP000821656">
    <property type="component" value="Unassembled WGS sequence"/>
</dbReference>
<dbReference type="EMBL" id="MWMH01000002">
    <property type="protein sequence ID" value="OOP74422.1"/>
    <property type="molecule type" value="Genomic_DNA"/>
</dbReference>
<evidence type="ECO:0000256" key="3">
    <source>
        <dbReference type="ARBA" id="ARBA00022448"/>
    </source>
</evidence>
<evidence type="ECO:0000256" key="8">
    <source>
        <dbReference type="ARBA" id="ARBA00023010"/>
    </source>
</evidence>
<comment type="similarity">
    <text evidence="2">Belongs to the YajC family.</text>
</comment>
<reference evidence="12" key="7">
    <citation type="journal article" date="2022" name="Nat. Biotechnol.">
        <title>Carbon-negative production of acetone and isopropanol by gas fermentation at industrial pilot scale.</title>
        <authorList>
            <person name="Liew F.E."/>
            <person name="Nogle R."/>
            <person name="Abdalla T."/>
            <person name="Rasor B.J."/>
            <person name="Canter C."/>
            <person name="Jensen R.O."/>
            <person name="Wang L."/>
            <person name="Strutz J."/>
            <person name="Chirania P."/>
            <person name="De Tissera S."/>
            <person name="Mueller A.P."/>
            <person name="Ruan Z."/>
            <person name="Gao A."/>
            <person name="Tran L."/>
            <person name="Engle N.L."/>
            <person name="Bromley J.C."/>
            <person name="Daniell J."/>
            <person name="Conrado R."/>
            <person name="Tschaplinski T.J."/>
            <person name="Giannone R.J."/>
            <person name="Hettich R.L."/>
            <person name="Karim A.S."/>
            <person name="Simpson S.D."/>
            <person name="Brown S.D."/>
            <person name="Leang C."/>
            <person name="Jewett M.C."/>
            <person name="Kopke M."/>
        </authorList>
    </citation>
    <scope>NUCLEOTIDE SEQUENCE</scope>
    <source>
        <strain evidence="12">DJ015</strain>
        <strain evidence="13">DJ080</strain>
    </source>
</reference>
<feature type="transmembrane region" description="Helical" evidence="10">
    <location>
        <begin position="6"/>
        <end position="27"/>
    </location>
</feature>
<sequence>MDNMLALLTSVVPYLLVFVIFFFLLILPEKKRKKKYQGMIDELKVNDEIVTRGGIIGKITHIDEKSVTIESGPAKTRIKLEKSGISHKIKMD</sequence>
<dbReference type="Proteomes" id="UP001193748">
    <property type="component" value="Unassembled WGS sequence"/>
</dbReference>
<evidence type="ECO:0000313" key="13">
    <source>
        <dbReference type="EMBL" id="NRT88665.1"/>
    </source>
</evidence>
<dbReference type="GO" id="GO:0015031">
    <property type="term" value="P:protein transport"/>
    <property type="evidence" value="ECO:0007669"/>
    <property type="project" value="UniProtKB-KW"/>
</dbReference>
<keyword evidence="9 10" id="KW-0472">Membrane</keyword>
<reference evidence="11" key="2">
    <citation type="submission" date="2016-02" db="EMBL/GenBank/DDBJ databases">
        <title>Genome sequence of Clostridium beijerinckii strain 59B.</title>
        <authorList>
            <person name="Little G.T."/>
            <person name="Minton N.P."/>
        </authorList>
    </citation>
    <scope>NUCLEOTIDE SEQUENCE</scope>
    <source>
        <strain evidence="11">NCIMB 14988</strain>
    </source>
</reference>
<reference evidence="13" key="5">
    <citation type="submission" date="2020-05" db="EMBL/GenBank/DDBJ databases">
        <authorList>
            <person name="Brown S."/>
            <person name="Huntemann M."/>
            <person name="Clum A."/>
            <person name="Spunde A."/>
            <person name="Palaniappan K."/>
            <person name="Ritter S."/>
            <person name="Mikhailova N."/>
            <person name="Chen I.-M."/>
            <person name="Stamatis D."/>
            <person name="Reddy T."/>
            <person name="O'Malley R."/>
            <person name="Daum C."/>
            <person name="Shapiro N."/>
            <person name="Ivanova N."/>
            <person name="Kyrpides N."/>
            <person name="Woyke T."/>
        </authorList>
    </citation>
    <scope>NUCLEOTIDE SEQUENCE</scope>
    <source>
        <strain evidence="13">DJ080</strain>
    </source>
</reference>
<dbReference type="STRING" id="1520.LF65_01749"/>
<dbReference type="GeneID" id="66344502"/>
<protein>
    <submittedName>
        <fullName evidence="11">Preprotein translocase subunit YajC</fullName>
    </submittedName>
</protein>
<evidence type="ECO:0000256" key="7">
    <source>
        <dbReference type="ARBA" id="ARBA00022989"/>
    </source>
</evidence>
<evidence type="ECO:0000256" key="1">
    <source>
        <dbReference type="ARBA" id="ARBA00004162"/>
    </source>
</evidence>
<keyword evidence="4" id="KW-1003">Cell membrane</keyword>
<evidence type="ECO:0000313" key="15">
    <source>
        <dbReference type="EMBL" id="NSB16037.1"/>
    </source>
</evidence>
<evidence type="ECO:0000313" key="12">
    <source>
        <dbReference type="EMBL" id="MBC2475256.1"/>
    </source>
</evidence>
<evidence type="ECO:0000313" key="11">
    <source>
        <dbReference type="EMBL" id="AJG98352.1"/>
    </source>
</evidence>
<reference evidence="16 18" key="3">
    <citation type="submission" date="2017-02" db="EMBL/GenBank/DDBJ databases">
        <title>Genome sequence of Clostridium beijerinckii Br21.</title>
        <authorList>
            <person name="Fonseca B.C."/>
            <person name="Guazzaroni M.E."/>
            <person name="Riano-Pachon D.M."/>
            <person name="Reginatto V."/>
        </authorList>
    </citation>
    <scope>NUCLEOTIDE SEQUENCE [LARGE SCALE GENOMIC DNA]</scope>
    <source>
        <strain evidence="16 18">Br21</strain>
    </source>
</reference>
<dbReference type="RefSeq" id="WP_017208831.1">
    <property type="nucleotide sequence ID" value="NZ_BKAK01000003.1"/>
</dbReference>
<dbReference type="Proteomes" id="UP000031866">
    <property type="component" value="Chromosome"/>
</dbReference>
<dbReference type="SMART" id="SM01323">
    <property type="entry name" value="YajC"/>
    <property type="match status" value="1"/>
</dbReference>
<evidence type="ECO:0000313" key="16">
    <source>
        <dbReference type="EMBL" id="OOP74422.1"/>
    </source>
</evidence>
<proteinExistence type="inferred from homology"/>
<dbReference type="EMBL" id="JABTDW010000001">
    <property type="protein sequence ID" value="NSB16037.1"/>
    <property type="molecule type" value="Genomic_DNA"/>
</dbReference>
<evidence type="ECO:0000256" key="9">
    <source>
        <dbReference type="ARBA" id="ARBA00023136"/>
    </source>
</evidence>
<organism evidence="11 17">
    <name type="scientific">Clostridium beijerinckii</name>
    <name type="common">Clostridium MP</name>
    <dbReference type="NCBI Taxonomy" id="1520"/>
    <lineage>
        <taxon>Bacteria</taxon>
        <taxon>Bacillati</taxon>
        <taxon>Bacillota</taxon>
        <taxon>Clostridia</taxon>
        <taxon>Eubacteriales</taxon>
        <taxon>Clostridiaceae</taxon>
        <taxon>Clostridium</taxon>
    </lineage>
</organism>
<evidence type="ECO:0000256" key="6">
    <source>
        <dbReference type="ARBA" id="ARBA00022927"/>
    </source>
</evidence>
<evidence type="ECO:0000256" key="5">
    <source>
        <dbReference type="ARBA" id="ARBA00022692"/>
    </source>
</evidence>
<dbReference type="EMBL" id="CP010086">
    <property type="protein sequence ID" value="AJG98352.1"/>
    <property type="molecule type" value="Genomic_DNA"/>
</dbReference>
<evidence type="ECO:0000256" key="4">
    <source>
        <dbReference type="ARBA" id="ARBA00022475"/>
    </source>
</evidence>
<evidence type="ECO:0000256" key="2">
    <source>
        <dbReference type="ARBA" id="ARBA00006742"/>
    </source>
</evidence>
<dbReference type="Proteomes" id="UP000822184">
    <property type="component" value="Unassembled WGS sequence"/>
</dbReference>
<reference evidence="12" key="4">
    <citation type="submission" date="2020-04" db="EMBL/GenBank/DDBJ databases">
        <authorList>
            <person name="Brown S."/>
        </authorList>
    </citation>
    <scope>NUCLEOTIDE SEQUENCE</scope>
    <source>
        <strain evidence="12">DJ015</strain>
    </source>
</reference>
<dbReference type="PRINTS" id="PR01853">
    <property type="entry name" value="YAJCTRNLCASE"/>
</dbReference>
<dbReference type="InterPro" id="IPR003849">
    <property type="entry name" value="Preprotein_translocase_YajC"/>
</dbReference>
<dbReference type="Proteomes" id="UP001194098">
    <property type="component" value="Unassembled WGS sequence"/>
</dbReference>
<comment type="subcellular location">
    <subcellularLocation>
        <location evidence="1">Cell membrane</location>
        <topology evidence="1">Single-pass membrane protein</topology>
    </subcellularLocation>
</comment>
<dbReference type="Pfam" id="PF02699">
    <property type="entry name" value="YajC"/>
    <property type="match status" value="1"/>
</dbReference>
<dbReference type="AlphaFoldDB" id="A0A0B5QKA9"/>
<dbReference type="GO" id="GO:0005886">
    <property type="term" value="C:plasma membrane"/>
    <property type="evidence" value="ECO:0007669"/>
    <property type="project" value="UniProtKB-SubCell"/>
</dbReference>
<dbReference type="KEGG" id="cbei:LF65_01749"/>
<dbReference type="EMBL" id="JABAGV010000024">
    <property type="protein sequence ID" value="MBC2475256.1"/>
    <property type="molecule type" value="Genomic_DNA"/>
</dbReference>
<dbReference type="Proteomes" id="UP000190959">
    <property type="component" value="Unassembled WGS sequence"/>
</dbReference>
<accession>A0A0B5QKA9</accession>
<keyword evidence="6" id="KW-0653">Protein transport</keyword>
<reference evidence="17" key="1">
    <citation type="submission" date="2014-12" db="EMBL/GenBank/DDBJ databases">
        <title>Genome sequence of Clostridium beijerinckii strain 59B.</title>
        <authorList>
            <person name="Little G.T."/>
            <person name="Minton N.P."/>
        </authorList>
    </citation>
    <scope>NUCLEOTIDE SEQUENCE [LARGE SCALE GENOMIC DNA]</scope>
    <source>
        <strain evidence="17">59B</strain>
    </source>
</reference>
<evidence type="ECO:0000313" key="17">
    <source>
        <dbReference type="Proteomes" id="UP000031866"/>
    </source>
</evidence>
<dbReference type="EMBL" id="JABSXK010000001">
    <property type="protein sequence ID" value="NRV07414.1"/>
    <property type="molecule type" value="Genomic_DNA"/>
</dbReference>
<evidence type="ECO:0000313" key="18">
    <source>
        <dbReference type="Proteomes" id="UP000190959"/>
    </source>
</evidence>
<keyword evidence="5 10" id="KW-0812">Transmembrane</keyword>
<dbReference type="EMBL" id="JABSWW010000001">
    <property type="protein sequence ID" value="NRT88665.1"/>
    <property type="molecule type" value="Genomic_DNA"/>
</dbReference>